<accession>A0A2R5H0Z8</accession>
<protein>
    <submittedName>
        <fullName evidence="2">Uncharacterized protein</fullName>
    </submittedName>
</protein>
<feature type="compositionally biased region" description="Low complexity" evidence="1">
    <location>
        <begin position="239"/>
        <end position="248"/>
    </location>
</feature>
<feature type="region of interest" description="Disordered" evidence="1">
    <location>
        <begin position="399"/>
        <end position="434"/>
    </location>
</feature>
<feature type="compositionally biased region" description="Acidic residues" evidence="1">
    <location>
        <begin position="399"/>
        <end position="418"/>
    </location>
</feature>
<dbReference type="Proteomes" id="UP000241890">
    <property type="component" value="Unassembled WGS sequence"/>
</dbReference>
<gene>
    <name evidence="2" type="ORF">FCC1311_106752</name>
</gene>
<reference evidence="2 3" key="1">
    <citation type="submission" date="2017-12" db="EMBL/GenBank/DDBJ databases">
        <title>Sequencing, de novo assembly and annotation of complete genome of a new Thraustochytrid species, strain FCC1311.</title>
        <authorList>
            <person name="Sedici K."/>
            <person name="Godart F."/>
            <person name="Aiese Cigliano R."/>
            <person name="Sanseverino W."/>
            <person name="Barakat M."/>
            <person name="Ortet P."/>
            <person name="Marechal E."/>
            <person name="Cagnac O."/>
            <person name="Amato A."/>
        </authorList>
    </citation>
    <scope>NUCLEOTIDE SEQUENCE [LARGE SCALE GENOMIC DNA]</scope>
</reference>
<feature type="region of interest" description="Disordered" evidence="1">
    <location>
        <begin position="1"/>
        <end position="40"/>
    </location>
</feature>
<name>A0A2R5H0Z8_9STRA</name>
<feature type="compositionally biased region" description="Low complexity" evidence="1">
    <location>
        <begin position="12"/>
        <end position="32"/>
    </location>
</feature>
<evidence type="ECO:0000313" key="3">
    <source>
        <dbReference type="Proteomes" id="UP000241890"/>
    </source>
</evidence>
<feature type="region of interest" description="Disordered" evidence="1">
    <location>
        <begin position="226"/>
        <end position="290"/>
    </location>
</feature>
<feature type="compositionally biased region" description="Polar residues" evidence="1">
    <location>
        <begin position="1"/>
        <end position="11"/>
    </location>
</feature>
<dbReference type="EMBL" id="BEYU01000195">
    <property type="protein sequence ID" value="GBG34451.1"/>
    <property type="molecule type" value="Genomic_DNA"/>
</dbReference>
<evidence type="ECO:0000313" key="2">
    <source>
        <dbReference type="EMBL" id="GBG34451.1"/>
    </source>
</evidence>
<comment type="caution">
    <text evidence="2">The sequence shown here is derived from an EMBL/GenBank/DDBJ whole genome shotgun (WGS) entry which is preliminary data.</text>
</comment>
<proteinExistence type="predicted"/>
<dbReference type="AlphaFoldDB" id="A0A2R5H0Z8"/>
<keyword evidence="3" id="KW-1185">Reference proteome</keyword>
<dbReference type="InParanoid" id="A0A2R5H0Z8"/>
<evidence type="ECO:0000256" key="1">
    <source>
        <dbReference type="SAM" id="MobiDB-lite"/>
    </source>
</evidence>
<organism evidence="2 3">
    <name type="scientific">Hondaea fermentalgiana</name>
    <dbReference type="NCBI Taxonomy" id="2315210"/>
    <lineage>
        <taxon>Eukaryota</taxon>
        <taxon>Sar</taxon>
        <taxon>Stramenopiles</taxon>
        <taxon>Bigyra</taxon>
        <taxon>Labyrinthulomycetes</taxon>
        <taxon>Thraustochytrida</taxon>
        <taxon>Thraustochytriidae</taxon>
        <taxon>Hondaea</taxon>
    </lineage>
</organism>
<sequence>MGQDSSRNATQSDARSLRSLDSAASFSSLTSSGEPMLSGKEAELEVNRVRNRISEFRKRAGTESLSAELYESWVREKDRVVKTWLRLTDPGRRALIMNAREKVVSRARVLHAVVAPQNISAYNKNKIVRKLMEKCCFELFDINVVYDDKGLPNLVEDVLAKHGGGNEIPVGLLVEINNTFEVERRQHASSSVSRTPSGIWNEVGYMLGLHAEVDEVAAVNDNRSVGAPLESDEEEDEAANASSASGESADQEQQSIPETLAIKLSSAGPSSGNESDDTFPLEDHTETAFDSNLDQKTIELADKDGNTNSVLVNNNSVNSFQGYYSRNAKKNARRMSSSKSIRNILSFVSEGLDMDMRRKLTTETLLALRSAFLVHFAILVFSELFDDEERVIHKYEYSDCDTDAGDSATDIDDDDEDDVPRRKAANPKGSSGAA</sequence>